<dbReference type="PANTHER" id="PTHR24421">
    <property type="entry name" value="NITRATE/NITRITE SENSOR PROTEIN NARX-RELATED"/>
    <property type="match status" value="1"/>
</dbReference>
<evidence type="ECO:0000256" key="8">
    <source>
        <dbReference type="ARBA" id="ARBA00023012"/>
    </source>
</evidence>
<dbReference type="RefSeq" id="WP_307184190.1">
    <property type="nucleotide sequence ID" value="NZ_JAUTBA010000001.1"/>
</dbReference>
<dbReference type="Gene3D" id="1.20.5.1930">
    <property type="match status" value="1"/>
</dbReference>
<keyword evidence="6 11" id="KW-0418">Kinase</keyword>
<dbReference type="InterPro" id="IPR015943">
    <property type="entry name" value="WD40/YVTN_repeat-like_dom_sf"/>
</dbReference>
<evidence type="ECO:0000256" key="6">
    <source>
        <dbReference type="ARBA" id="ARBA00022777"/>
    </source>
</evidence>
<dbReference type="InterPro" id="IPR011047">
    <property type="entry name" value="Quinoprotein_ADH-like_sf"/>
</dbReference>
<dbReference type="Gene3D" id="2.60.40.10">
    <property type="entry name" value="Immunoglobulins"/>
    <property type="match status" value="1"/>
</dbReference>
<keyword evidence="9" id="KW-0812">Transmembrane</keyword>
<proteinExistence type="predicted"/>
<organism evidence="11 12">
    <name type="scientific">Sphingobacterium zeae</name>
    <dbReference type="NCBI Taxonomy" id="1776859"/>
    <lineage>
        <taxon>Bacteria</taxon>
        <taxon>Pseudomonadati</taxon>
        <taxon>Bacteroidota</taxon>
        <taxon>Sphingobacteriia</taxon>
        <taxon>Sphingobacteriales</taxon>
        <taxon>Sphingobacteriaceae</taxon>
        <taxon>Sphingobacterium</taxon>
    </lineage>
</organism>
<dbReference type="Pfam" id="PF07730">
    <property type="entry name" value="HisKA_3"/>
    <property type="match status" value="1"/>
</dbReference>
<name>A0ABU0TZA2_9SPHI</name>
<evidence type="ECO:0000256" key="9">
    <source>
        <dbReference type="SAM" id="Phobius"/>
    </source>
</evidence>
<evidence type="ECO:0000256" key="4">
    <source>
        <dbReference type="ARBA" id="ARBA00022679"/>
    </source>
</evidence>
<accession>A0ABU0TZA2</accession>
<dbReference type="InterPro" id="IPR036890">
    <property type="entry name" value="HATPase_C_sf"/>
</dbReference>
<keyword evidence="8" id="KW-0902">Two-component regulatory system</keyword>
<dbReference type="GO" id="GO:0016301">
    <property type="term" value="F:kinase activity"/>
    <property type="evidence" value="ECO:0007669"/>
    <property type="project" value="UniProtKB-KW"/>
</dbReference>
<evidence type="ECO:0000256" key="5">
    <source>
        <dbReference type="ARBA" id="ARBA00022741"/>
    </source>
</evidence>
<evidence type="ECO:0000256" key="7">
    <source>
        <dbReference type="ARBA" id="ARBA00022840"/>
    </source>
</evidence>
<dbReference type="SUPFAM" id="SSF50998">
    <property type="entry name" value="Quinoprotein alcohol dehydrogenase-like"/>
    <property type="match status" value="1"/>
</dbReference>
<dbReference type="Gene3D" id="2.130.10.10">
    <property type="entry name" value="YVTN repeat-like/Quinoprotein amine dehydrogenase"/>
    <property type="match status" value="2"/>
</dbReference>
<evidence type="ECO:0000259" key="10">
    <source>
        <dbReference type="Pfam" id="PF07730"/>
    </source>
</evidence>
<keyword evidence="3" id="KW-0597">Phosphoprotein</keyword>
<keyword evidence="9" id="KW-1133">Transmembrane helix</keyword>
<evidence type="ECO:0000313" key="11">
    <source>
        <dbReference type="EMBL" id="MDQ1148045.1"/>
    </source>
</evidence>
<comment type="caution">
    <text evidence="11">The sequence shown here is derived from an EMBL/GenBank/DDBJ whole genome shotgun (WGS) entry which is preliminary data.</text>
</comment>
<dbReference type="EC" id="2.7.13.3" evidence="2"/>
<evidence type="ECO:0000256" key="1">
    <source>
        <dbReference type="ARBA" id="ARBA00000085"/>
    </source>
</evidence>
<dbReference type="InterPro" id="IPR050482">
    <property type="entry name" value="Sensor_HK_TwoCompSys"/>
</dbReference>
<sequence>MPVFNRVVASSYHEIEILSGIDSFHRNIESAGRDKQGFIWFVAGSLLYRYDGVSIRPFEELYTSELGFTEVNRLTTDDCGRLWLETRNGLFIFDTMLWRFIGQDTFSKGLLGEYVIAIFNQGKHLFVATRSGVVWQINGYKKRRVLGFEPALSELRRPVGHCLLADDNRLWFAYNSLLFFVNLKTGIAQHFQMPKRVYQGLDDVFLLKEGLLLRNYGLGYLTFDGRQFNKIHLKGLDIGDMRDWAHWSFAEAGKIIFLFGDGRYFEYQNNLGMTLISQNIHDVRRSLFNSKLNQLDFKGHEGFCATEHGLYSLVKRNFSLSYWNTGTARAIVKQQDKYYVGGYAPLKYFTLNDLSIKESAPLNNYYAFLPIGQDTALVGMEGNFLGLLVRGKFSFLSYRKAKGTREDLSTMVYSLCHYRNNSYLVGTSGGLWVYNRDTGLVSPLRDKIGRLVGMGERINSIQVRQQVISFTTDNGYFDYLAGQVRKIYPLQSERLQVYSHTFYNNKVFLATKGKGLIAIDAVSGHVDTYGTNVGLAHNVIFNMAWVDNLLFLGTYRGLSVWDGKNFYNAYAMHGLPFEEFNQASVLEDRLKGQLLIGGVLGCIAIQPKEFLHSLKQQSVPQPVLSRIAIGTGSSTILRSYTPNADQDTVMFDKQIEFVNLNVAKIDAYKQNYKIYFRLRPLVKSFQELSTSGEISISDLRTGEYELEVKAVSDNGLSVKSKRWLFYKKPNFYETQLFYVLITLGIGFVLYAVAIMRSSQLKRDRKLRLELARDLHDEVGGLLTGIAMQTDLITIDQDAARQNRSLEKIAEYSREAVQTMDDVIWAIDSRNNSQGSLEDRMRFLVSQILPMRDVEVQFDVNLESAGKLPQYVRQNVYLIFKEALHNICKHSPHGQVDVYLKIAPRQLVLKVSNVLRVKKAAESYARHPRHGQGTSNMKRRAEAIGGKFEVERSATHYRIELVAKLHAKKFFYDLFN</sequence>
<dbReference type="EMBL" id="JAUTBA010000001">
    <property type="protein sequence ID" value="MDQ1148045.1"/>
    <property type="molecule type" value="Genomic_DNA"/>
</dbReference>
<keyword evidence="4" id="KW-0808">Transferase</keyword>
<dbReference type="Proteomes" id="UP001244640">
    <property type="component" value="Unassembled WGS sequence"/>
</dbReference>
<dbReference type="InterPro" id="IPR013783">
    <property type="entry name" value="Ig-like_fold"/>
</dbReference>
<reference evidence="11 12" key="1">
    <citation type="submission" date="2023-07" db="EMBL/GenBank/DDBJ databases">
        <title>Functional and genomic diversity of the sorghum phyllosphere microbiome.</title>
        <authorList>
            <person name="Shade A."/>
        </authorList>
    </citation>
    <scope>NUCLEOTIDE SEQUENCE [LARGE SCALE GENOMIC DNA]</scope>
    <source>
        <strain evidence="11 12">SORGH_AS_0892</strain>
    </source>
</reference>
<dbReference type="SUPFAM" id="SSF55874">
    <property type="entry name" value="ATPase domain of HSP90 chaperone/DNA topoisomerase II/histidine kinase"/>
    <property type="match status" value="1"/>
</dbReference>
<feature type="domain" description="Signal transduction histidine kinase subgroup 3 dimerisation and phosphoacceptor" evidence="10">
    <location>
        <begin position="767"/>
        <end position="826"/>
    </location>
</feature>
<evidence type="ECO:0000313" key="12">
    <source>
        <dbReference type="Proteomes" id="UP001244640"/>
    </source>
</evidence>
<feature type="transmembrane region" description="Helical" evidence="9">
    <location>
        <begin position="736"/>
        <end position="755"/>
    </location>
</feature>
<dbReference type="Gene3D" id="3.30.565.10">
    <property type="entry name" value="Histidine kinase-like ATPase, C-terminal domain"/>
    <property type="match status" value="1"/>
</dbReference>
<keyword evidence="9" id="KW-0472">Membrane</keyword>
<gene>
    <name evidence="11" type="ORF">QE382_000029</name>
</gene>
<keyword evidence="7" id="KW-0067">ATP-binding</keyword>
<dbReference type="InterPro" id="IPR011712">
    <property type="entry name" value="Sig_transdc_His_kin_sub3_dim/P"/>
</dbReference>
<keyword evidence="12" id="KW-1185">Reference proteome</keyword>
<evidence type="ECO:0000256" key="3">
    <source>
        <dbReference type="ARBA" id="ARBA00022553"/>
    </source>
</evidence>
<evidence type="ECO:0000256" key="2">
    <source>
        <dbReference type="ARBA" id="ARBA00012438"/>
    </source>
</evidence>
<dbReference type="PANTHER" id="PTHR24421:SF10">
    <property type="entry name" value="NITRATE_NITRITE SENSOR PROTEIN NARQ"/>
    <property type="match status" value="1"/>
</dbReference>
<protein>
    <recommendedName>
        <fullName evidence="2">histidine kinase</fullName>
        <ecNumber evidence="2">2.7.13.3</ecNumber>
    </recommendedName>
</protein>
<keyword evidence="5" id="KW-0547">Nucleotide-binding</keyword>
<comment type="catalytic activity">
    <reaction evidence="1">
        <text>ATP + protein L-histidine = ADP + protein N-phospho-L-histidine.</text>
        <dbReference type="EC" id="2.7.13.3"/>
    </reaction>
</comment>